<dbReference type="Gene3D" id="3.40.50.880">
    <property type="match status" value="1"/>
</dbReference>
<dbReference type="PIRSF" id="PIRSF001586">
    <property type="entry name" value="FGAM_synth_I"/>
    <property type="match status" value="1"/>
</dbReference>
<name>A0A1I3C324_9PLAN</name>
<evidence type="ECO:0000256" key="7">
    <source>
        <dbReference type="ARBA" id="ARBA00022962"/>
    </source>
</evidence>
<keyword evidence="5" id="KW-0378">Hydrolase</keyword>
<dbReference type="SMART" id="SM01211">
    <property type="entry name" value="GATase_5"/>
    <property type="match status" value="1"/>
</dbReference>
<evidence type="ECO:0000256" key="6">
    <source>
        <dbReference type="ARBA" id="ARBA00022840"/>
    </source>
</evidence>
<dbReference type="Proteomes" id="UP000199518">
    <property type="component" value="Unassembled WGS sequence"/>
</dbReference>
<keyword evidence="9" id="KW-1185">Reference proteome</keyword>
<evidence type="ECO:0000313" key="9">
    <source>
        <dbReference type="Proteomes" id="UP000199518"/>
    </source>
</evidence>
<keyword evidence="1" id="KW-0963">Cytoplasm</keyword>
<dbReference type="PROSITE" id="PS51273">
    <property type="entry name" value="GATASE_TYPE_1"/>
    <property type="match status" value="1"/>
</dbReference>
<dbReference type="RefSeq" id="WP_092047777.1">
    <property type="nucleotide sequence ID" value="NZ_FOQD01000002.1"/>
</dbReference>
<dbReference type="PANTHER" id="PTHR10099:SF1">
    <property type="entry name" value="PHOSPHORIBOSYLFORMYLGLYCINAMIDINE SYNTHASE"/>
    <property type="match status" value="1"/>
</dbReference>
<organism evidence="8 9">
    <name type="scientific">Planctomicrobium piriforme</name>
    <dbReference type="NCBI Taxonomy" id="1576369"/>
    <lineage>
        <taxon>Bacteria</taxon>
        <taxon>Pseudomonadati</taxon>
        <taxon>Planctomycetota</taxon>
        <taxon>Planctomycetia</taxon>
        <taxon>Planctomycetales</taxon>
        <taxon>Planctomycetaceae</taxon>
        <taxon>Planctomicrobium</taxon>
    </lineage>
</organism>
<proteinExistence type="predicted"/>
<dbReference type="GO" id="GO:0005737">
    <property type="term" value="C:cytoplasm"/>
    <property type="evidence" value="ECO:0007669"/>
    <property type="project" value="TreeGrafter"/>
</dbReference>
<evidence type="ECO:0000313" key="8">
    <source>
        <dbReference type="EMBL" id="SFH68954.1"/>
    </source>
</evidence>
<evidence type="ECO:0000256" key="2">
    <source>
        <dbReference type="ARBA" id="ARBA00022598"/>
    </source>
</evidence>
<dbReference type="GO" id="GO:0004642">
    <property type="term" value="F:phosphoribosylformylglycinamidine synthase activity"/>
    <property type="evidence" value="ECO:0007669"/>
    <property type="project" value="InterPro"/>
</dbReference>
<reference evidence="9" key="1">
    <citation type="submission" date="2016-10" db="EMBL/GenBank/DDBJ databases">
        <authorList>
            <person name="Varghese N."/>
            <person name="Submissions S."/>
        </authorList>
    </citation>
    <scope>NUCLEOTIDE SEQUENCE [LARGE SCALE GENOMIC DNA]</scope>
    <source>
        <strain evidence="9">DSM 26348</strain>
    </source>
</reference>
<evidence type="ECO:0000256" key="4">
    <source>
        <dbReference type="ARBA" id="ARBA00022755"/>
    </source>
</evidence>
<dbReference type="EMBL" id="FOQD01000002">
    <property type="protein sequence ID" value="SFH68954.1"/>
    <property type="molecule type" value="Genomic_DNA"/>
</dbReference>
<gene>
    <name evidence="8" type="ORF">SAMN05421753_10274</name>
</gene>
<evidence type="ECO:0000256" key="3">
    <source>
        <dbReference type="ARBA" id="ARBA00022741"/>
    </source>
</evidence>
<sequence length="268" mass="28833">MATPRVCVLRAPGTNCDYETAFAFEQSGAQADRVHLFRLLEDPKLLADYQVLCIPGGFSYGDDVGAGVVFATQLRHRLTEAIGNFLQRDTLTLGICNGFQVLLKAGILPGGSAGWSASTQTQPPATLTWNANGRYTDLWVNLKVASSKNVFLQGIDTLPCPIAHGEGRLVVSDPAILADWKTNGQIALQYVDSKTAQCDGELLPFPVNPNGSVANIAGLGDATGRVLGLMPHPERFLFATQHPQWTRLGLKGDGEGFKLFRNAVAYFG</sequence>
<evidence type="ECO:0000256" key="1">
    <source>
        <dbReference type="ARBA" id="ARBA00022490"/>
    </source>
</evidence>
<dbReference type="CDD" id="cd01740">
    <property type="entry name" value="GATase1_FGAR_AT"/>
    <property type="match status" value="1"/>
</dbReference>
<dbReference type="NCBIfam" id="TIGR01737">
    <property type="entry name" value="FGAM_synth_I"/>
    <property type="match status" value="1"/>
</dbReference>
<keyword evidence="7" id="KW-0315">Glutamine amidotransferase</keyword>
<dbReference type="STRING" id="1576369.SAMN05421753_10274"/>
<dbReference type="InterPro" id="IPR029062">
    <property type="entry name" value="Class_I_gatase-like"/>
</dbReference>
<dbReference type="GO" id="GO:0005524">
    <property type="term" value="F:ATP binding"/>
    <property type="evidence" value="ECO:0007669"/>
    <property type="project" value="UniProtKB-KW"/>
</dbReference>
<accession>A0A1I3C324</accession>
<evidence type="ECO:0000256" key="5">
    <source>
        <dbReference type="ARBA" id="ARBA00022801"/>
    </source>
</evidence>
<dbReference type="SUPFAM" id="SSF52317">
    <property type="entry name" value="Class I glutamine amidotransferase-like"/>
    <property type="match status" value="1"/>
</dbReference>
<dbReference type="GO" id="GO:0016787">
    <property type="term" value="F:hydrolase activity"/>
    <property type="evidence" value="ECO:0007669"/>
    <property type="project" value="UniProtKB-KW"/>
</dbReference>
<dbReference type="InterPro" id="IPR010075">
    <property type="entry name" value="PRibForGlyAmidine_synth_PurQ"/>
</dbReference>
<keyword evidence="4" id="KW-0658">Purine biosynthesis</keyword>
<dbReference type="OrthoDB" id="9804441at2"/>
<dbReference type="GO" id="GO:0006189">
    <property type="term" value="P:'de novo' IMP biosynthetic process"/>
    <property type="evidence" value="ECO:0007669"/>
    <property type="project" value="InterPro"/>
</dbReference>
<protein>
    <submittedName>
        <fullName evidence="8">Phosphoribosylformylglycinamidine synthase</fullName>
    </submittedName>
</protein>
<dbReference type="Pfam" id="PF13507">
    <property type="entry name" value="GATase_5"/>
    <property type="match status" value="1"/>
</dbReference>
<keyword evidence="2" id="KW-0436">Ligase</keyword>
<dbReference type="PANTHER" id="PTHR10099">
    <property type="entry name" value="PHOSPHORIBOSYLFORMYLGLYCINAMIDINE SYNTHASE"/>
    <property type="match status" value="1"/>
</dbReference>
<keyword evidence="3" id="KW-0547">Nucleotide-binding</keyword>
<keyword evidence="6" id="KW-0067">ATP-binding</keyword>
<dbReference type="AlphaFoldDB" id="A0A1I3C324"/>